<dbReference type="NCBIfam" id="TIGR02543">
    <property type="entry name" value="List_Bact_rpt"/>
    <property type="match status" value="3"/>
</dbReference>
<sequence length="1666" mass="186459">MQNNFKFKRLSLWQKKYRKFVNFVAVVVVFVTTYALILPALTLESNKASQLSGISSSETTTEIQGNEETPVEVTEAASQMVEESSAIEQTSMTTSVTSTTELSSEPQTTETTKVDQQVITEATEFIHKGKDYEVIARFDASAKMPKGVELKVKEIEAGTDTYKSRFNKAKATLGARALTFARFFDISFVHDGKEIQPEAPISIQIKTDSNIKLKEETKVEAVHFQSANKAEIVPEVETNEENNQVSEISFDADSFSDYGVVGAEYYKVTFVALDSNGQEQTVSSLVDKKEGAKLETLPEEPFRAGYRFIGWRDKETNKIVTADTLVTRDMIVEAEFASISIYKVTIQYFYNNVTSGQKVTFETEVYELEAEDMPYRITTPVSTEIKSGAESGLVTDAIYYTSRPIIDIQSEDLARLDEEDGNVDHTLTIKVAYIPYNSEYKVHYKLKDLDGTGYTDIETGTYYGIIGSTIRPEVRNYSYANFEKTDSLELTKSSGQEIDVYYTRKEYTLSYNTNGGSYLPPQTGLYNAKVNLTTTIPTREGYTFDGWYDNANLTGSPISGSVTLDKNKTLYAKWKADTVKYTIAYYKEVYNNSTGQTDYAYDSSINATGQVGTIIQASTAPEISSRPPIGYEKETAYGKNSTSSIVVAADGSSTLKVYYSLIRYTLTFDINRNSTSRFYTYYGQIEKGGSTYTGTQYKIRDVVVGQDILNLWPSGGDEVYQMLRIGNGTPGKDDSMKFRGWTFSDSNSYNVTRRPTLTTDMITTANANHEVVVTGHWESSLKTKRVDYYLQSADNPNVYVLSEHSQSLNGGQNSPLNAKTIMGYQVIPTVPAGYDNHSGPYATLNNGIILYDHYRFYYNRDSFKIDYYYGSTKLKDPENVLFDANINSAIYNYTPSRPAGVDADYTWGGWYTDSNLTEAYTFDKMPSNNLVLYAKWVAPNMTVSFDLNGGEGTAPESQTVEKKKIATVVADPTRAHYDFDGWFTAKEGGERYVWSKPVTENITLYARWKPQPLKYMVKYVDATTNKSLAADKVIESPALELHQAIKENALAITGYRPDASSKTLDLTYDNNEIVFYYSDRTSKIPYTVRYLLKDGDNDDSNNTVLLPEDHLEADANMIVAKAVAKGVGTGYYPQNNVLSLTLTTNSANNIITFYYLPYEFATLTVNYLDMDGNPIAGQDPLVEYKKKGDTYILNRKEIQGYTFSTSKDNENNVDKSIYRIRRPDKRTINLYYKKNLTLEGQPREKVYDDEPLKLSGIDDLKSGYSTSLASGDRLTAIDFEGSQTDVGSSNAKPKSAVITTADGKNHTDYYEITYLDSSLTVKKRPVTVEIGSQTIEKIYDGKVSTVDYKVNSISDSLYKESDIHYTGSEIEMTQKDVGTYTFALQNKFVNTNDNFEVTFLAKDGKITINPRKLMLTSATKEKAYDGTELTAQEVSMTTPEGASYDGFVQGEGVDFSDFASLTNPGRRTNSFTYKAKEGTNLSNYEITDEFGMLTILETLNITKTDENWKSLAGGKFELTKWDGLNWAQVDGVQEFAITSKDGIRIPVGLEAGRYRLQELAAPDGFIVLDSYIYFSIKENFNEDKTSSFYTVALSDEAGNDASPERATLTKVSGDASHRIQVANEQGRALPSTGGDGQKWFILSGLVLIVISYLMHLFVQRNREKRS</sequence>
<proteinExistence type="predicted"/>
<keyword evidence="4" id="KW-0812">Transmembrane</keyword>
<feature type="domain" description="MucBP" evidence="5">
    <location>
        <begin position="1163"/>
        <end position="1211"/>
    </location>
</feature>
<dbReference type="EMBL" id="FIMD01000005">
    <property type="protein sequence ID" value="CYX63403.1"/>
    <property type="molecule type" value="Genomic_DNA"/>
</dbReference>
<evidence type="ECO:0000256" key="3">
    <source>
        <dbReference type="SAM" id="MobiDB-lite"/>
    </source>
</evidence>
<feature type="region of interest" description="Disordered" evidence="3">
    <location>
        <begin position="52"/>
        <end position="72"/>
    </location>
</feature>
<feature type="region of interest" description="Disordered" evidence="3">
    <location>
        <begin position="85"/>
        <end position="113"/>
    </location>
</feature>
<organism evidence="7 8">
    <name type="scientific">Streptococcus suis</name>
    <dbReference type="NCBI Taxonomy" id="1307"/>
    <lineage>
        <taxon>Bacteria</taxon>
        <taxon>Bacillati</taxon>
        <taxon>Bacillota</taxon>
        <taxon>Bacilli</taxon>
        <taxon>Lactobacillales</taxon>
        <taxon>Streptococcaceae</taxon>
        <taxon>Streptococcus</taxon>
    </lineage>
</organism>
<dbReference type="Gene3D" id="2.60.40.4270">
    <property type="entry name" value="Listeria-Bacteroides repeat domain"/>
    <property type="match status" value="4"/>
</dbReference>
<dbReference type="InterPro" id="IPR009459">
    <property type="entry name" value="MucBP_dom"/>
</dbReference>
<dbReference type="Gene3D" id="2.60.40.10">
    <property type="entry name" value="Immunoglobulins"/>
    <property type="match status" value="1"/>
</dbReference>
<evidence type="ECO:0000259" key="6">
    <source>
        <dbReference type="Pfam" id="PF17802"/>
    </source>
</evidence>
<dbReference type="Pfam" id="PF09479">
    <property type="entry name" value="Flg_new"/>
    <property type="match status" value="4"/>
</dbReference>
<name>A0A0M9FEJ3_STRSU</name>
<keyword evidence="4" id="KW-1133">Transmembrane helix</keyword>
<dbReference type="InterPro" id="IPR013378">
    <property type="entry name" value="InlB-like_B-rpt"/>
</dbReference>
<evidence type="ECO:0000256" key="4">
    <source>
        <dbReference type="SAM" id="Phobius"/>
    </source>
</evidence>
<feature type="domain" description="SpaA-like prealbumin fold" evidence="6">
    <location>
        <begin position="1498"/>
        <end position="1579"/>
    </location>
</feature>
<feature type="compositionally biased region" description="Low complexity" evidence="3">
    <location>
        <begin position="54"/>
        <end position="63"/>
    </location>
</feature>
<dbReference type="Proteomes" id="UP000075182">
    <property type="component" value="Unassembled WGS sequence"/>
</dbReference>
<evidence type="ECO:0000256" key="2">
    <source>
        <dbReference type="ARBA" id="ARBA00022737"/>
    </source>
</evidence>
<feature type="compositionally biased region" description="Low complexity" evidence="3">
    <location>
        <begin position="90"/>
        <end position="104"/>
    </location>
</feature>
<evidence type="ECO:0000313" key="8">
    <source>
        <dbReference type="Proteomes" id="UP000075182"/>
    </source>
</evidence>
<evidence type="ECO:0000259" key="5">
    <source>
        <dbReference type="Pfam" id="PF06458"/>
    </source>
</evidence>
<dbReference type="Pfam" id="PF17802">
    <property type="entry name" value="SpaA"/>
    <property type="match status" value="1"/>
</dbReference>
<evidence type="ECO:0000313" key="7">
    <source>
        <dbReference type="EMBL" id="CYX63403.1"/>
    </source>
</evidence>
<reference evidence="7 8" key="1">
    <citation type="submission" date="2016-02" db="EMBL/GenBank/DDBJ databases">
        <authorList>
            <consortium name="Pathogen Informatics"/>
        </authorList>
    </citation>
    <scope>NUCLEOTIDE SEQUENCE [LARGE SCALE GENOMIC DNA]</scope>
    <source>
        <strain evidence="7 8">SS999</strain>
    </source>
</reference>
<dbReference type="InterPro" id="IPR041033">
    <property type="entry name" value="SpaA_PFL_dom_1"/>
</dbReference>
<dbReference type="GO" id="GO:0030313">
    <property type="term" value="C:cell envelope"/>
    <property type="evidence" value="ECO:0007669"/>
    <property type="project" value="UniProtKB-SubCell"/>
</dbReference>
<protein>
    <submittedName>
        <fullName evidence="7">Ribonucleases G and E</fullName>
    </submittedName>
</protein>
<dbReference type="Pfam" id="PF06458">
    <property type="entry name" value="MucBP"/>
    <property type="match status" value="2"/>
</dbReference>
<keyword evidence="4" id="KW-0472">Membrane</keyword>
<gene>
    <name evidence="7" type="primary">inlA_2</name>
    <name evidence="7" type="ORF">ERS132536_01012</name>
</gene>
<evidence type="ECO:0000256" key="1">
    <source>
        <dbReference type="ARBA" id="ARBA00004196"/>
    </source>
</evidence>
<feature type="transmembrane region" description="Helical" evidence="4">
    <location>
        <begin position="20"/>
        <end position="41"/>
    </location>
</feature>
<dbReference type="PATRIC" id="fig|1307.472.peg.520"/>
<dbReference type="InterPro" id="IPR013783">
    <property type="entry name" value="Ig-like_fold"/>
</dbReference>
<dbReference type="Gene3D" id="3.10.20.320">
    <property type="entry name" value="Putative peptidoglycan bound protein (lpxtg motif)"/>
    <property type="match status" value="1"/>
</dbReference>
<accession>A0A0M9FEJ3</accession>
<comment type="subcellular location">
    <subcellularLocation>
        <location evidence="1">Cell envelope</location>
    </subcellularLocation>
</comment>
<keyword evidence="2" id="KW-0677">Repeat</keyword>
<dbReference type="NCBIfam" id="TIGR01167">
    <property type="entry name" value="LPXTG_anchor"/>
    <property type="match status" value="1"/>
</dbReference>
<dbReference type="RefSeq" id="WP_024394475.1">
    <property type="nucleotide sequence ID" value="NZ_BDMJ01000004.1"/>
</dbReference>
<feature type="domain" description="MucBP" evidence="5">
    <location>
        <begin position="1016"/>
        <end position="1077"/>
    </location>
</feature>
<feature type="transmembrane region" description="Helical" evidence="4">
    <location>
        <begin position="1639"/>
        <end position="1658"/>
    </location>
</feature>
<dbReference type="InterPro" id="IPR042229">
    <property type="entry name" value="Listeria/Bacterioides_rpt_sf"/>
</dbReference>